<evidence type="ECO:0000256" key="9">
    <source>
        <dbReference type="ARBA" id="ARBA00023170"/>
    </source>
</evidence>
<sequence>MYQRSHGSTCLSATRDTWQAALAADATPKWETELWTFLVQASPNQLKQMEAIAAMIQSWEWHQVTIIYEEKEFAATAVLSHLSNALKEVGPEISHYVALPSLASSWSEHLERLKISQNRVFVVYLSLPLAIELFEKAKRMKMMEKDCVWIITDPFASLILSLNASTISSMQGIVGVKSYIPKNEPHFRDFHNKFCQRFSLEYPEEDNHEPSIFAAQAYDAAWTVALAMREKKQGRQQILSNILQSDFHGLSGKVQFTNQTISPAHTFQIINVIGESYIELGFWSDGLGFSQTIGESATFSSSMNSLGQVLWPERARDTPKGWSPPTSANPLKIGVPTRATFKQYLKVEVQQDYSGNNISFSYKGLAIDLFTASLQELPFDLPYKFVPFNGTFDALVEQKFDAAVGSIAIVAKRYQHAEFTVPYTEPGMVMIVPVRTRKKAWLFIKPFTNAMWVIIGVTSIYNGFVIWLIERNNCPELKGSISKQIGTMIWLAFSTLFSLNGNKFSSNLSRITMVVWLFMALVITQTYTANLASLLTVSKLEPTVVDVASLQNSNAMVGCSGVSYIWKYLQEVLHFHPNNIKNFSSGDQYAPAFRSKEISAIFLDRALAKVFLAENCKSFTMTGPTYKNGGFGFAFPRGSQLLPSVSQAMLKVSESGKLQDLENAMLASEKCTDIEPDDEPPSLSLSPSYFWVLFVFTGGTSSMALAIYIFRACISVSEHKAICKLMMAVLKQWWNKKRRFSRRVSEIAESTPGNPPNASNSQSGEV</sequence>
<evidence type="ECO:0000256" key="7">
    <source>
        <dbReference type="ARBA" id="ARBA00023065"/>
    </source>
</evidence>
<dbReference type="InterPro" id="IPR017103">
    <property type="entry name" value="Iontropic_Glu_rcpt_pln"/>
</dbReference>
<dbReference type="FunFam" id="3.40.50.2300:FF:000188">
    <property type="entry name" value="Glutamate receptor"/>
    <property type="match status" value="1"/>
</dbReference>
<dbReference type="Gene3D" id="3.40.50.2300">
    <property type="match status" value="2"/>
</dbReference>
<feature type="region of interest" description="Disordered" evidence="15">
    <location>
        <begin position="745"/>
        <end position="766"/>
    </location>
</feature>
<keyword evidence="19" id="KW-1185">Reference proteome</keyword>
<dbReference type="Pfam" id="PF01094">
    <property type="entry name" value="ANF_receptor"/>
    <property type="match status" value="1"/>
</dbReference>
<dbReference type="SMART" id="SM00079">
    <property type="entry name" value="PBPe"/>
    <property type="match status" value="1"/>
</dbReference>
<keyword evidence="7 13" id="KW-0406">Ion transport</keyword>
<feature type="disulfide bond" evidence="14">
    <location>
        <begin position="616"/>
        <end position="671"/>
    </location>
</feature>
<dbReference type="AlphaFoldDB" id="A0AAD4VXK0"/>
<evidence type="ECO:0000256" key="12">
    <source>
        <dbReference type="ARBA" id="ARBA00023303"/>
    </source>
</evidence>
<keyword evidence="8 13" id="KW-0472">Membrane</keyword>
<keyword evidence="14" id="KW-1015">Disulfide bond</keyword>
<keyword evidence="10" id="KW-0325">Glycoprotein</keyword>
<evidence type="ECO:0000256" key="14">
    <source>
        <dbReference type="PIRSR" id="PIRSR037090-50"/>
    </source>
</evidence>
<feature type="transmembrane region" description="Helical" evidence="16">
    <location>
        <begin position="689"/>
        <end position="710"/>
    </location>
</feature>
<gene>
    <name evidence="18" type="ORF">L3X38_023235</name>
</gene>
<keyword evidence="3 13" id="KW-0813">Transport</keyword>
<evidence type="ECO:0000256" key="15">
    <source>
        <dbReference type="SAM" id="MobiDB-lite"/>
    </source>
</evidence>
<dbReference type="GO" id="GO:0016020">
    <property type="term" value="C:membrane"/>
    <property type="evidence" value="ECO:0007669"/>
    <property type="project" value="UniProtKB-SubCell"/>
</dbReference>
<evidence type="ECO:0000256" key="1">
    <source>
        <dbReference type="ARBA" id="ARBA00004141"/>
    </source>
</evidence>
<proteinExistence type="inferred from homology"/>
<evidence type="ECO:0000259" key="17">
    <source>
        <dbReference type="SMART" id="SM00079"/>
    </source>
</evidence>
<name>A0AAD4VXK0_PRUDU</name>
<comment type="similarity">
    <text evidence="2 13">Belongs to the glutamate-gated ion channel (TC 1.A.10.1) family.</text>
</comment>
<reference evidence="18 19" key="1">
    <citation type="journal article" date="2022" name="G3 (Bethesda)">
        <title>Whole-genome sequence and methylome profiling of the almond [Prunus dulcis (Mill.) D.A. Webb] cultivar 'Nonpareil'.</title>
        <authorList>
            <person name="D'Amico-Willman K.M."/>
            <person name="Ouma W.Z."/>
            <person name="Meulia T."/>
            <person name="Sideli G.M."/>
            <person name="Gradziel T.M."/>
            <person name="Fresnedo-Ramirez J."/>
        </authorList>
    </citation>
    <scope>NUCLEOTIDE SEQUENCE [LARGE SCALE GENOMIC DNA]</scope>
    <source>
        <strain evidence="18">Clone GOH B32 T37-40</strain>
    </source>
</reference>
<evidence type="ECO:0000256" key="13">
    <source>
        <dbReference type="PIRNR" id="PIRNR037090"/>
    </source>
</evidence>
<evidence type="ECO:0000313" key="18">
    <source>
        <dbReference type="EMBL" id="KAI5333105.1"/>
    </source>
</evidence>
<feature type="compositionally biased region" description="Polar residues" evidence="15">
    <location>
        <begin position="756"/>
        <end position="766"/>
    </location>
</feature>
<dbReference type="InterPro" id="IPR015683">
    <property type="entry name" value="Ionotropic_Glu_rcpt"/>
</dbReference>
<dbReference type="Pfam" id="PF00060">
    <property type="entry name" value="Lig_chan"/>
    <property type="match status" value="1"/>
</dbReference>
<dbReference type="InterPro" id="IPR028082">
    <property type="entry name" value="Peripla_BP_I"/>
</dbReference>
<evidence type="ECO:0000256" key="11">
    <source>
        <dbReference type="ARBA" id="ARBA00023286"/>
    </source>
</evidence>
<dbReference type="EMBL" id="JAJFAZ020000004">
    <property type="protein sequence ID" value="KAI5333105.1"/>
    <property type="molecule type" value="Genomic_DNA"/>
</dbReference>
<keyword evidence="9 13" id="KW-0675">Receptor</keyword>
<dbReference type="PANTHER" id="PTHR18966">
    <property type="entry name" value="IONOTROPIC GLUTAMATE RECEPTOR"/>
    <property type="match status" value="1"/>
</dbReference>
<feature type="transmembrane region" description="Helical" evidence="16">
    <location>
        <begin position="447"/>
        <end position="469"/>
    </location>
</feature>
<dbReference type="FunFam" id="1.10.287.70:FF:000172">
    <property type="entry name" value="Glutamate receptor"/>
    <property type="match status" value="1"/>
</dbReference>
<dbReference type="GO" id="GO:0015276">
    <property type="term" value="F:ligand-gated monoatomic ion channel activity"/>
    <property type="evidence" value="ECO:0007669"/>
    <property type="project" value="InterPro"/>
</dbReference>
<dbReference type="CDD" id="cd13686">
    <property type="entry name" value="GluR_Plant"/>
    <property type="match status" value="1"/>
</dbReference>
<organism evidence="18 19">
    <name type="scientific">Prunus dulcis</name>
    <name type="common">Almond</name>
    <name type="synonym">Amygdalus dulcis</name>
    <dbReference type="NCBI Taxonomy" id="3755"/>
    <lineage>
        <taxon>Eukaryota</taxon>
        <taxon>Viridiplantae</taxon>
        <taxon>Streptophyta</taxon>
        <taxon>Embryophyta</taxon>
        <taxon>Tracheophyta</taxon>
        <taxon>Spermatophyta</taxon>
        <taxon>Magnoliopsida</taxon>
        <taxon>eudicotyledons</taxon>
        <taxon>Gunneridae</taxon>
        <taxon>Pentapetalae</taxon>
        <taxon>rosids</taxon>
        <taxon>fabids</taxon>
        <taxon>Rosales</taxon>
        <taxon>Rosaceae</taxon>
        <taxon>Amygdaloideae</taxon>
        <taxon>Amygdaleae</taxon>
        <taxon>Prunus</taxon>
    </lineage>
</organism>
<dbReference type="Gene3D" id="3.40.190.10">
    <property type="entry name" value="Periplasmic binding protein-like II"/>
    <property type="match status" value="2"/>
</dbReference>
<comment type="caution">
    <text evidence="18">The sequence shown here is derived from an EMBL/GenBank/DDBJ whole genome shotgun (WGS) entry which is preliminary data.</text>
</comment>
<evidence type="ECO:0000256" key="2">
    <source>
        <dbReference type="ARBA" id="ARBA00008685"/>
    </source>
</evidence>
<dbReference type="SUPFAM" id="SSF53822">
    <property type="entry name" value="Periplasmic binding protein-like I"/>
    <property type="match status" value="1"/>
</dbReference>
<comment type="function">
    <text evidence="13">Glutamate-gated receptor that probably acts as non-selective cation channel.</text>
</comment>
<keyword evidence="4 16" id="KW-0812">Transmembrane</keyword>
<accession>A0AAD4VXK0</accession>
<protein>
    <recommendedName>
        <fullName evidence="13">Glutamate receptor</fullName>
    </recommendedName>
</protein>
<keyword evidence="6 16" id="KW-1133">Transmembrane helix</keyword>
<evidence type="ECO:0000256" key="4">
    <source>
        <dbReference type="ARBA" id="ARBA00022692"/>
    </source>
</evidence>
<evidence type="ECO:0000256" key="10">
    <source>
        <dbReference type="ARBA" id="ARBA00023180"/>
    </source>
</evidence>
<evidence type="ECO:0000256" key="6">
    <source>
        <dbReference type="ARBA" id="ARBA00022989"/>
    </source>
</evidence>
<dbReference type="Proteomes" id="UP001054821">
    <property type="component" value="Chromosome 4"/>
</dbReference>
<keyword evidence="5" id="KW-0732">Signal</keyword>
<dbReference type="InterPro" id="IPR001828">
    <property type="entry name" value="ANF_lig-bd_rcpt"/>
</dbReference>
<evidence type="ECO:0000256" key="5">
    <source>
        <dbReference type="ARBA" id="ARBA00022729"/>
    </source>
</evidence>
<keyword evidence="12 13" id="KW-0407">Ion channel</keyword>
<comment type="subcellular location">
    <subcellularLocation>
        <location evidence="1">Membrane</location>
        <topology evidence="1">Multi-pass membrane protein</topology>
    </subcellularLocation>
</comment>
<dbReference type="Gene3D" id="1.10.287.70">
    <property type="match status" value="1"/>
</dbReference>
<evidence type="ECO:0000256" key="16">
    <source>
        <dbReference type="SAM" id="Phobius"/>
    </source>
</evidence>
<dbReference type="PIRSF" id="PIRSF037090">
    <property type="entry name" value="Iontro_Glu-like_rcpt_pln"/>
    <property type="match status" value="1"/>
</dbReference>
<feature type="transmembrane region" description="Helical" evidence="16">
    <location>
        <begin position="511"/>
        <end position="529"/>
    </location>
</feature>
<dbReference type="InterPro" id="IPR001320">
    <property type="entry name" value="Iontro_rcpt_C"/>
</dbReference>
<dbReference type="SUPFAM" id="SSF53850">
    <property type="entry name" value="Periplasmic binding protein-like II"/>
    <property type="match status" value="1"/>
</dbReference>
<feature type="transmembrane region" description="Helical" evidence="16">
    <location>
        <begin position="481"/>
        <end position="499"/>
    </location>
</feature>
<evidence type="ECO:0000313" key="19">
    <source>
        <dbReference type="Proteomes" id="UP001054821"/>
    </source>
</evidence>
<feature type="domain" description="Ionotropic glutamate receptor C-terminal" evidence="17">
    <location>
        <begin position="332"/>
        <end position="668"/>
    </location>
</feature>
<evidence type="ECO:0000256" key="3">
    <source>
        <dbReference type="ARBA" id="ARBA00022448"/>
    </source>
</evidence>
<keyword evidence="11 13" id="KW-1071">Ligand-gated ion channel</keyword>
<evidence type="ECO:0000256" key="8">
    <source>
        <dbReference type="ARBA" id="ARBA00023136"/>
    </source>
</evidence>